<dbReference type="EMBL" id="CAUYUJ010015534">
    <property type="protein sequence ID" value="CAK0855264.1"/>
    <property type="molecule type" value="Genomic_DNA"/>
</dbReference>
<organism evidence="2 3">
    <name type="scientific">Prorocentrum cordatum</name>
    <dbReference type="NCBI Taxonomy" id="2364126"/>
    <lineage>
        <taxon>Eukaryota</taxon>
        <taxon>Sar</taxon>
        <taxon>Alveolata</taxon>
        <taxon>Dinophyceae</taxon>
        <taxon>Prorocentrales</taxon>
        <taxon>Prorocentraceae</taxon>
        <taxon>Prorocentrum</taxon>
    </lineage>
</organism>
<evidence type="ECO:0000313" key="2">
    <source>
        <dbReference type="EMBL" id="CAK0855264.1"/>
    </source>
</evidence>
<keyword evidence="3" id="KW-1185">Reference proteome</keyword>
<feature type="compositionally biased region" description="Low complexity" evidence="1">
    <location>
        <begin position="277"/>
        <end position="289"/>
    </location>
</feature>
<name>A0ABN9U809_9DINO</name>
<feature type="compositionally biased region" description="Basic and acidic residues" evidence="1">
    <location>
        <begin position="354"/>
        <end position="377"/>
    </location>
</feature>
<gene>
    <name evidence="2" type="ORF">PCOR1329_LOCUS46049</name>
</gene>
<feature type="compositionally biased region" description="Low complexity" evidence="1">
    <location>
        <begin position="312"/>
        <end position="326"/>
    </location>
</feature>
<proteinExistence type="predicted"/>
<accession>A0ABN9U809</accession>
<feature type="region of interest" description="Disordered" evidence="1">
    <location>
        <begin position="277"/>
        <end position="383"/>
    </location>
</feature>
<evidence type="ECO:0008006" key="4">
    <source>
        <dbReference type="Google" id="ProtNLM"/>
    </source>
</evidence>
<comment type="caution">
    <text evidence="2">The sequence shown here is derived from an EMBL/GenBank/DDBJ whole genome shotgun (WGS) entry which is preliminary data.</text>
</comment>
<dbReference type="Proteomes" id="UP001189429">
    <property type="component" value="Unassembled WGS sequence"/>
</dbReference>
<protein>
    <recommendedName>
        <fullName evidence="4">Glutamine synthetase</fullName>
    </recommendedName>
</protein>
<feature type="region of interest" description="Disordered" evidence="1">
    <location>
        <begin position="15"/>
        <end position="42"/>
    </location>
</feature>
<sequence>MDTFDAVKEAIWWQQPRPTSARQQSQAREAAEAAVSTPCGGPGRAGSHPVLARGLGCLAQAEGDGASGLSELEALQSQLAQRMASAAEDAVSPEGRIAWCPPAQAAPASAATPPCPWAAPGQAPAAVAGAPPAAAPSTGTPPVVAQPWQPQACCSPTRGAAAGLAQDVPLAAQLAEASRSAQVARLLAQREPVVAPALPGATTGGVHVHLAAPEPDPAPLEAPRSEWPTTVRRRCCAAVAPTEGSTAARFAEIAEAGLEPFPGGGCGGAAAVPPLPGAAAGGARASESPSSREPRAARLEARGDDDDRAAGRRWGAGSRGCSRASALRQAGRHLGEPCPPRAPRLSAGRGRRRVLPDRRWRAAGEHREAPPGAHRDGVPLPRALLRGAPGLRAQPQPRGSVGAIARARIRRDQCTT</sequence>
<reference evidence="2" key="1">
    <citation type="submission" date="2023-10" db="EMBL/GenBank/DDBJ databases">
        <authorList>
            <person name="Chen Y."/>
            <person name="Shah S."/>
            <person name="Dougan E. K."/>
            <person name="Thang M."/>
            <person name="Chan C."/>
        </authorList>
    </citation>
    <scope>NUCLEOTIDE SEQUENCE [LARGE SCALE GENOMIC DNA]</scope>
</reference>
<feature type="compositionally biased region" description="Low complexity" evidence="1">
    <location>
        <begin position="20"/>
        <end position="34"/>
    </location>
</feature>
<evidence type="ECO:0000256" key="1">
    <source>
        <dbReference type="SAM" id="MobiDB-lite"/>
    </source>
</evidence>
<evidence type="ECO:0000313" key="3">
    <source>
        <dbReference type="Proteomes" id="UP001189429"/>
    </source>
</evidence>
<feature type="region of interest" description="Disordered" evidence="1">
    <location>
        <begin position="119"/>
        <end position="145"/>
    </location>
</feature>
<feature type="compositionally biased region" description="Basic and acidic residues" evidence="1">
    <location>
        <begin position="290"/>
        <end position="302"/>
    </location>
</feature>